<dbReference type="PANTHER" id="PTHR43767">
    <property type="entry name" value="LONG-CHAIN-FATTY-ACID--COA LIGASE"/>
    <property type="match status" value="1"/>
</dbReference>
<dbReference type="PANTHER" id="PTHR43767:SF1">
    <property type="entry name" value="NONRIBOSOMAL PEPTIDE SYNTHASE PES1 (EUROFUNG)-RELATED"/>
    <property type="match status" value="1"/>
</dbReference>
<organism evidence="4 5">
    <name type="scientific">Sphingomonas immobilis</name>
    <dbReference type="NCBI Taxonomy" id="3063997"/>
    <lineage>
        <taxon>Bacteria</taxon>
        <taxon>Pseudomonadati</taxon>
        <taxon>Pseudomonadota</taxon>
        <taxon>Alphaproteobacteria</taxon>
        <taxon>Sphingomonadales</taxon>
        <taxon>Sphingomonadaceae</taxon>
        <taxon>Sphingomonas</taxon>
    </lineage>
</organism>
<evidence type="ECO:0000313" key="5">
    <source>
        <dbReference type="Proteomes" id="UP001176468"/>
    </source>
</evidence>
<dbReference type="RefSeq" id="WP_304561582.1">
    <property type="nucleotide sequence ID" value="NZ_JAUQSZ010000008.1"/>
</dbReference>
<keyword evidence="1" id="KW-0472">Membrane</keyword>
<dbReference type="InterPro" id="IPR025110">
    <property type="entry name" value="AMP-bd_C"/>
</dbReference>
<protein>
    <submittedName>
        <fullName evidence="4">AMP-binding protein</fullName>
    </submittedName>
</protein>
<feature type="transmembrane region" description="Helical" evidence="1">
    <location>
        <begin position="251"/>
        <end position="273"/>
    </location>
</feature>
<dbReference type="InterPro" id="IPR042099">
    <property type="entry name" value="ANL_N_sf"/>
</dbReference>
<dbReference type="InterPro" id="IPR000873">
    <property type="entry name" value="AMP-dep_synth/lig_dom"/>
</dbReference>
<evidence type="ECO:0000259" key="2">
    <source>
        <dbReference type="Pfam" id="PF00501"/>
    </source>
</evidence>
<evidence type="ECO:0000256" key="1">
    <source>
        <dbReference type="SAM" id="Phobius"/>
    </source>
</evidence>
<evidence type="ECO:0000259" key="3">
    <source>
        <dbReference type="Pfam" id="PF13193"/>
    </source>
</evidence>
<dbReference type="InterPro" id="IPR045851">
    <property type="entry name" value="AMP-bd_C_sf"/>
</dbReference>
<keyword evidence="1" id="KW-0812">Transmembrane</keyword>
<dbReference type="InterPro" id="IPR020845">
    <property type="entry name" value="AMP-binding_CS"/>
</dbReference>
<feature type="domain" description="AMP-dependent synthetase/ligase" evidence="2">
    <location>
        <begin position="18"/>
        <end position="375"/>
    </location>
</feature>
<keyword evidence="5" id="KW-1185">Reference proteome</keyword>
<dbReference type="SUPFAM" id="SSF56801">
    <property type="entry name" value="Acetyl-CoA synthetase-like"/>
    <property type="match status" value="1"/>
</dbReference>
<dbReference type="InterPro" id="IPR050237">
    <property type="entry name" value="ATP-dep_AMP-bd_enzyme"/>
</dbReference>
<evidence type="ECO:0000313" key="4">
    <source>
        <dbReference type="EMBL" id="MDO7843126.1"/>
    </source>
</evidence>
<keyword evidence="1" id="KW-1133">Transmembrane helix</keyword>
<dbReference type="Proteomes" id="UP001176468">
    <property type="component" value="Unassembled WGS sequence"/>
</dbReference>
<dbReference type="EMBL" id="JAUQSZ010000008">
    <property type="protein sequence ID" value="MDO7843126.1"/>
    <property type="molecule type" value="Genomic_DNA"/>
</dbReference>
<proteinExistence type="predicted"/>
<dbReference type="PROSITE" id="PS00455">
    <property type="entry name" value="AMP_BINDING"/>
    <property type="match status" value="1"/>
</dbReference>
<feature type="domain" description="AMP-binding enzyme C-terminal" evidence="3">
    <location>
        <begin position="425"/>
        <end position="500"/>
    </location>
</feature>
<dbReference type="Pfam" id="PF13193">
    <property type="entry name" value="AMP-binding_C"/>
    <property type="match status" value="1"/>
</dbReference>
<comment type="caution">
    <text evidence="4">The sequence shown here is derived from an EMBL/GenBank/DDBJ whole genome shotgun (WGS) entry which is preliminary data.</text>
</comment>
<dbReference type="Pfam" id="PF00501">
    <property type="entry name" value="AMP-binding"/>
    <property type="match status" value="1"/>
</dbReference>
<dbReference type="Gene3D" id="3.30.300.30">
    <property type="match status" value="1"/>
</dbReference>
<reference evidence="4" key="1">
    <citation type="submission" date="2023-07" db="EMBL/GenBank/DDBJ databases">
        <authorList>
            <person name="Kim M.K."/>
        </authorList>
    </citation>
    <scope>NUCLEOTIDE SEQUENCE</scope>
    <source>
        <strain evidence="4">CA1-15</strain>
    </source>
</reference>
<name>A0ABT9A2A7_9SPHN</name>
<feature type="transmembrane region" description="Helical" evidence="1">
    <location>
        <begin position="77"/>
        <end position="97"/>
    </location>
</feature>
<sequence>MADPRMLTADESVLRNVLERHAAERPDQVFAIFDGGDRWTYAALASRVRRAASALYDLGVRQDDCVAVWLPNGPDILVAWFAINYLGAVYVPINVAYRGALLKHAIDLSSAEIAIMHGGLIERLADIDCATLRRVIALGDEAVAPPGLELLPATLLDEGADALVPLTRPVEPWDVQSIIFTSGTTGPSKGVLSTYMHLATTGLSHPRVNDQDRQLVTLPMFHAGGTGAVYRMLLAGGSIVMVASFRTQDFWPVVVGHGVTAVVLLGVMSAFLVNEPLGDMPAHRLRHVLVLPLDKTAIEFGKRFGCDVRTVFNMTETSMPIISDINPTALGSCGRPRPGIEARIVDEFDCEVANGDLGELLLRSDAPWVLAQGYYRNPEATAAAWRNGWFHTGDRFRKDAEGNYYFVDRAKDAIRRRGENISSFEVEAELGAHPAVREAAVVAVQSDVSEDEVMAVVALSDGATLDPIEMIEFLRPRMAHFMIPRYLRIVAELPKTPTMKVQKHVLRADGITPDTWDRVAAKIEIRRERL</sequence>
<gene>
    <name evidence="4" type="ORF">Q5H94_12400</name>
</gene>
<accession>A0ABT9A2A7</accession>
<dbReference type="Gene3D" id="3.40.50.12780">
    <property type="entry name" value="N-terminal domain of ligase-like"/>
    <property type="match status" value="1"/>
</dbReference>